<dbReference type="STRING" id="1827387.A4S15_11830"/>
<protein>
    <submittedName>
        <fullName evidence="1">Uncharacterized protein</fullName>
    </submittedName>
</protein>
<proteinExistence type="predicted"/>
<dbReference type="Proteomes" id="UP000192872">
    <property type="component" value="Unassembled WGS sequence"/>
</dbReference>
<comment type="caution">
    <text evidence="1">The sequence shown here is derived from an EMBL/GenBank/DDBJ whole genome shotgun (WGS) entry which is preliminary data.</text>
</comment>
<reference evidence="1 2" key="1">
    <citation type="journal article" date="2017" name="Water Res.">
        <title>Comammox in drinking water systems.</title>
        <authorList>
            <person name="Wang Y."/>
            <person name="Ma L."/>
            <person name="Mao Y."/>
            <person name="Jiang X."/>
            <person name="Xia Y."/>
            <person name="Yu K."/>
            <person name="Li B."/>
            <person name="Zhang T."/>
        </authorList>
    </citation>
    <scope>NUCLEOTIDE SEQUENCE [LARGE SCALE GENOMIC DNA]</scope>
    <source>
        <strain evidence="1">SG_bin8</strain>
    </source>
</reference>
<name>A0A1W9HV24_9HYPH</name>
<dbReference type="AlphaFoldDB" id="A0A1W9HV24"/>
<sequence>MNAPSLRWPFERTETTMFTRSLLALAVLVGMAGAASAQYIYPQYGYPQYGYPQRGYPTYAPAYGPGAGYVERRYVRGPRYRRRVIVVPQAYDVVPRHYVERPAYGYDQYRDFGRERTIYRSR</sequence>
<organism evidence="1 2">
    <name type="scientific">Candidatus Raskinella chloraquaticus</name>
    <dbReference type="NCBI Taxonomy" id="1951219"/>
    <lineage>
        <taxon>Bacteria</taxon>
        <taxon>Pseudomonadati</taxon>
        <taxon>Pseudomonadota</taxon>
        <taxon>Alphaproteobacteria</taxon>
        <taxon>Hyphomicrobiales</taxon>
        <taxon>Phreatobacteraceae</taxon>
        <taxon>Candidatus Raskinella</taxon>
    </lineage>
</organism>
<gene>
    <name evidence="1" type="ORF">A4S15_11830</name>
</gene>
<dbReference type="EMBL" id="LWDL01000020">
    <property type="protein sequence ID" value="OQW51265.1"/>
    <property type="molecule type" value="Genomic_DNA"/>
</dbReference>
<evidence type="ECO:0000313" key="1">
    <source>
        <dbReference type="EMBL" id="OQW51265.1"/>
    </source>
</evidence>
<accession>A0A1W9HV24</accession>
<evidence type="ECO:0000313" key="2">
    <source>
        <dbReference type="Proteomes" id="UP000192872"/>
    </source>
</evidence>